<dbReference type="OrthoDB" id="2991206at2759"/>
<sequence length="439" mass="47977">MAGPVGRFGTMLGTVMVALKLKEHYDQYTSLPNEEDGLGHGPVALRTPNLDEDAPDGASLLDTSLPGGRPKRQRKRDCCMCCGMRCGLFWKAFGIVCLLFLGWQVIKLTIWATKPKETGLEGMPEFSTSLGCLDAPYEYKGGKREIFVPVGQNQNKGDHSLDFRGGAVGTITVAQGEEDLTEVKYEVSLRASSEKLLGAVVFDYPTQEEVSEGVKSSRFQLGTPSPLANKCIRYDVTIYLPPTVKTLHIQSHTVSQIKFDPDSNFDFNSLFVTLYRLDERSMILPTERVHATNINLQLTQGWLVGDVTVVDDATLTTQRGDGTMHVRIQPAPSSAEPPAPVKLLTSTGAGRADIFFVNHPGLAHRPIDSTHHSSMQGKGTYLTYTEAAFNGTVDLTAKSFSATGLRNPFKEDGGMPYVGSREGGDKMLVKSQGWVGLYF</sequence>
<evidence type="ECO:0000256" key="2">
    <source>
        <dbReference type="SAM" id="Phobius"/>
    </source>
</evidence>
<proteinExistence type="predicted"/>
<keyword evidence="4" id="KW-1185">Reference proteome</keyword>
<evidence type="ECO:0000256" key="1">
    <source>
        <dbReference type="SAM" id="MobiDB-lite"/>
    </source>
</evidence>
<keyword evidence="2" id="KW-1133">Transmembrane helix</keyword>
<evidence type="ECO:0000313" key="4">
    <source>
        <dbReference type="Proteomes" id="UP000230002"/>
    </source>
</evidence>
<organism evidence="3 4">
    <name type="scientific">Ganoderma sinense ZZ0214-1</name>
    <dbReference type="NCBI Taxonomy" id="1077348"/>
    <lineage>
        <taxon>Eukaryota</taxon>
        <taxon>Fungi</taxon>
        <taxon>Dikarya</taxon>
        <taxon>Basidiomycota</taxon>
        <taxon>Agaricomycotina</taxon>
        <taxon>Agaricomycetes</taxon>
        <taxon>Polyporales</taxon>
        <taxon>Polyporaceae</taxon>
        <taxon>Ganoderma</taxon>
    </lineage>
</organism>
<evidence type="ECO:0000313" key="3">
    <source>
        <dbReference type="EMBL" id="PIL33994.1"/>
    </source>
</evidence>
<feature type="transmembrane region" description="Helical" evidence="2">
    <location>
        <begin position="88"/>
        <end position="106"/>
    </location>
</feature>
<reference evidence="3 4" key="1">
    <citation type="journal article" date="2015" name="Sci. Rep.">
        <title>Chromosome-level genome map provides insights into diverse defense mechanisms in the medicinal fungus Ganoderma sinense.</title>
        <authorList>
            <person name="Zhu Y."/>
            <person name="Xu J."/>
            <person name="Sun C."/>
            <person name="Zhou S."/>
            <person name="Xu H."/>
            <person name="Nelson D.R."/>
            <person name="Qian J."/>
            <person name="Song J."/>
            <person name="Luo H."/>
            <person name="Xiang L."/>
            <person name="Li Y."/>
            <person name="Xu Z."/>
            <person name="Ji A."/>
            <person name="Wang L."/>
            <person name="Lu S."/>
            <person name="Hayward A."/>
            <person name="Sun W."/>
            <person name="Li X."/>
            <person name="Schwartz D.C."/>
            <person name="Wang Y."/>
            <person name="Chen S."/>
        </authorList>
    </citation>
    <scope>NUCLEOTIDE SEQUENCE [LARGE SCALE GENOMIC DNA]</scope>
    <source>
        <strain evidence="3 4">ZZ0214-1</strain>
    </source>
</reference>
<name>A0A2G8SJP8_9APHY</name>
<accession>A0A2G8SJP8</accession>
<feature type="region of interest" description="Disordered" evidence="1">
    <location>
        <begin position="32"/>
        <end position="74"/>
    </location>
</feature>
<protein>
    <submittedName>
        <fullName evidence="3">Uncharacterized protein</fullName>
    </submittedName>
</protein>
<keyword evidence="2" id="KW-0812">Transmembrane</keyword>
<dbReference type="AlphaFoldDB" id="A0A2G8SJP8"/>
<keyword evidence="2" id="KW-0472">Membrane</keyword>
<gene>
    <name evidence="3" type="ORF">GSI_03702</name>
</gene>
<comment type="caution">
    <text evidence="3">The sequence shown here is derived from an EMBL/GenBank/DDBJ whole genome shotgun (WGS) entry which is preliminary data.</text>
</comment>
<dbReference type="Proteomes" id="UP000230002">
    <property type="component" value="Unassembled WGS sequence"/>
</dbReference>
<dbReference type="EMBL" id="AYKW01000006">
    <property type="protein sequence ID" value="PIL33994.1"/>
    <property type="molecule type" value="Genomic_DNA"/>
</dbReference>